<dbReference type="FunFam" id="2.40.33.10:FF:000001">
    <property type="entry name" value="Pyruvate kinase"/>
    <property type="match status" value="1"/>
</dbReference>
<evidence type="ECO:0000256" key="3">
    <source>
        <dbReference type="ARBA" id="ARBA00004997"/>
    </source>
</evidence>
<dbReference type="InterPro" id="IPR018209">
    <property type="entry name" value="Pyrv_Knase_AS"/>
</dbReference>
<dbReference type="SUPFAM" id="SSF50800">
    <property type="entry name" value="PK beta-barrel domain-like"/>
    <property type="match status" value="1"/>
</dbReference>
<evidence type="ECO:0000256" key="4">
    <source>
        <dbReference type="ARBA" id="ARBA00008663"/>
    </source>
</evidence>
<dbReference type="UniPathway" id="UPA00109">
    <property type="reaction ID" value="UER00188"/>
</dbReference>
<dbReference type="InterPro" id="IPR015795">
    <property type="entry name" value="Pyrv_Knase_C"/>
</dbReference>
<dbReference type="NCBIfam" id="NF004978">
    <property type="entry name" value="PRK06354.1"/>
    <property type="match status" value="1"/>
</dbReference>
<keyword evidence="8 15" id="KW-0418">Kinase</keyword>
<evidence type="ECO:0000259" key="17">
    <source>
        <dbReference type="Pfam" id="PF02887"/>
    </source>
</evidence>
<dbReference type="Gene3D" id="3.20.20.60">
    <property type="entry name" value="Phosphoenolpyruvate-binding domains"/>
    <property type="match status" value="1"/>
</dbReference>
<dbReference type="InterPro" id="IPR001697">
    <property type="entry name" value="Pyr_Knase"/>
</dbReference>
<dbReference type="AlphaFoldDB" id="A0A0V1H2I1"/>
<dbReference type="PRINTS" id="PR01050">
    <property type="entry name" value="PYRUVTKNASE"/>
</dbReference>
<dbReference type="PANTHER" id="PTHR11817">
    <property type="entry name" value="PYRUVATE KINASE"/>
    <property type="match status" value="1"/>
</dbReference>
<dbReference type="InterPro" id="IPR015806">
    <property type="entry name" value="Pyrv_Knase_insert_dom_sf"/>
</dbReference>
<gene>
    <name evidence="18" type="primary">PyK</name>
    <name evidence="18" type="ORF">T11_8543</name>
</gene>
<reference evidence="18 19" key="1">
    <citation type="submission" date="2015-01" db="EMBL/GenBank/DDBJ databases">
        <title>Evolution of Trichinella species and genotypes.</title>
        <authorList>
            <person name="Korhonen P.K."/>
            <person name="Edoardo P."/>
            <person name="Giuseppe L.R."/>
            <person name="Gasser R.B."/>
        </authorList>
    </citation>
    <scope>NUCLEOTIDE SEQUENCE [LARGE SCALE GENOMIC DNA]</scope>
    <source>
        <strain evidence="18">ISS1029</strain>
    </source>
</reference>
<proteinExistence type="inferred from homology"/>
<keyword evidence="7" id="KW-0547">Nucleotide-binding</keyword>
<comment type="function">
    <text evidence="14">Pyruvate kinase that catalyzes the conversion of phosphoenolpyruvate to pyruvate with the synthesis of ATP, and which plays a key role in glycolysis.</text>
</comment>
<keyword evidence="5 15" id="KW-0808">Transferase</keyword>
<evidence type="ECO:0000256" key="2">
    <source>
        <dbReference type="ARBA" id="ARBA00001958"/>
    </source>
</evidence>
<dbReference type="GO" id="GO:0004743">
    <property type="term" value="F:pyruvate kinase activity"/>
    <property type="evidence" value="ECO:0007669"/>
    <property type="project" value="UniProtKB-EC"/>
</dbReference>
<dbReference type="SUPFAM" id="SSF51621">
    <property type="entry name" value="Phosphoenolpyruvate/pyruvate domain"/>
    <property type="match status" value="1"/>
</dbReference>
<keyword evidence="9" id="KW-0067">ATP-binding</keyword>
<keyword evidence="10 15" id="KW-0460">Magnesium</keyword>
<evidence type="ECO:0000256" key="9">
    <source>
        <dbReference type="ARBA" id="ARBA00022840"/>
    </source>
</evidence>
<keyword evidence="11 15" id="KW-0324">Glycolysis</keyword>
<dbReference type="InterPro" id="IPR015813">
    <property type="entry name" value="Pyrv/PenolPyrv_kinase-like_dom"/>
</dbReference>
<dbReference type="InterPro" id="IPR036918">
    <property type="entry name" value="Pyrv_Knase_C_sf"/>
</dbReference>
<accession>A0A0V1H2I1</accession>
<comment type="cofactor">
    <cofactor evidence="2">
        <name>K(+)</name>
        <dbReference type="ChEBI" id="CHEBI:29103"/>
    </cofactor>
</comment>
<dbReference type="GO" id="GO:0005524">
    <property type="term" value="F:ATP binding"/>
    <property type="evidence" value="ECO:0007669"/>
    <property type="project" value="UniProtKB-KW"/>
</dbReference>
<comment type="pathway">
    <text evidence="3 15">Carbohydrate degradation; glycolysis; pyruvate from D-glyceraldehyde 3-phosphate: step 5/5.</text>
</comment>
<evidence type="ECO:0000256" key="12">
    <source>
        <dbReference type="ARBA" id="ARBA00023317"/>
    </source>
</evidence>
<organism evidence="18 19">
    <name type="scientific">Trichinella zimbabwensis</name>
    <dbReference type="NCBI Taxonomy" id="268475"/>
    <lineage>
        <taxon>Eukaryota</taxon>
        <taxon>Metazoa</taxon>
        <taxon>Ecdysozoa</taxon>
        <taxon>Nematoda</taxon>
        <taxon>Enoplea</taxon>
        <taxon>Dorylaimia</taxon>
        <taxon>Trichinellida</taxon>
        <taxon>Trichinellidae</taxon>
        <taxon>Trichinella</taxon>
    </lineage>
</organism>
<evidence type="ECO:0000256" key="15">
    <source>
        <dbReference type="RuleBase" id="RU000504"/>
    </source>
</evidence>
<dbReference type="PROSITE" id="PS00110">
    <property type="entry name" value="PYRUVATE_KINASE"/>
    <property type="match status" value="1"/>
</dbReference>
<dbReference type="SUPFAM" id="SSF52935">
    <property type="entry name" value="PK C-terminal domain-like"/>
    <property type="match status" value="1"/>
</dbReference>
<dbReference type="Gene3D" id="3.40.1380.20">
    <property type="entry name" value="Pyruvate kinase, C-terminal domain"/>
    <property type="match status" value="1"/>
</dbReference>
<name>A0A0V1H2I1_9BILA</name>
<evidence type="ECO:0000256" key="1">
    <source>
        <dbReference type="ARBA" id="ARBA00001946"/>
    </source>
</evidence>
<dbReference type="FunFam" id="3.20.20.60:FF:000025">
    <property type="entry name" value="Pyruvate kinase"/>
    <property type="match status" value="1"/>
</dbReference>
<dbReference type="Pfam" id="PF00224">
    <property type="entry name" value="PK"/>
    <property type="match status" value="1"/>
</dbReference>
<evidence type="ECO:0000259" key="16">
    <source>
        <dbReference type="Pfam" id="PF00224"/>
    </source>
</evidence>
<keyword evidence="6" id="KW-0479">Metal-binding</keyword>
<evidence type="ECO:0000256" key="10">
    <source>
        <dbReference type="ARBA" id="ARBA00022842"/>
    </source>
</evidence>
<keyword evidence="19" id="KW-1185">Reference proteome</keyword>
<feature type="domain" description="Pyruvate kinase barrel" evidence="16">
    <location>
        <begin position="40"/>
        <end position="372"/>
    </location>
</feature>
<evidence type="ECO:0000313" key="19">
    <source>
        <dbReference type="Proteomes" id="UP000055024"/>
    </source>
</evidence>
<evidence type="ECO:0000256" key="5">
    <source>
        <dbReference type="ARBA" id="ARBA00022679"/>
    </source>
</evidence>
<dbReference type="GO" id="GO:0000287">
    <property type="term" value="F:magnesium ion binding"/>
    <property type="evidence" value="ECO:0007669"/>
    <property type="project" value="InterPro"/>
</dbReference>
<dbReference type="STRING" id="268475.A0A0V1H2I1"/>
<comment type="similarity">
    <text evidence="4 15">Belongs to the pyruvate kinase family.</text>
</comment>
<dbReference type="GO" id="GO:0030955">
    <property type="term" value="F:potassium ion binding"/>
    <property type="evidence" value="ECO:0007669"/>
    <property type="project" value="InterPro"/>
</dbReference>
<evidence type="ECO:0000256" key="6">
    <source>
        <dbReference type="ARBA" id="ARBA00022723"/>
    </source>
</evidence>
<sequence length="546" mass="59069">MSEKQSEKNRKVAKVTIPAKTTLEHICRLDIDHPVEKLVSRTGLICTIGPASSSVETLRKMINAGMTIARLNFSHGSHDYHAQTVANIRKAVDSFAKGTGNAKVVAIALDTKGPEIRTGYLTVGLNEEVTLDVDSTVRVTVDPAVKFCCTESLIYVDYENITKVVNKGSKIYIDDGLICLLVNVVADGHLDCVVEHGGKLGNCKGVNLPDCEVDLPAVSEKDAQDLQFAVKYQCDVVFASFVRSAEAVRQIRQALGEEGRGIKIVAKIENRQGIANVDSIIEEADGVMIARGDLGIEIPAEQVFVAQKAIIAKCRLAGKPAICATQMLESMVDKARPTRAEVTDVANAVLDGADCVMLSGETAKGRYPVQAVSTMHRICCQAESVFFQKHFFDELQVMLPRPMNAIDTIAFAVTTAAANCNASAIILLTSTGTSAVAISKCRPSCMIISVVKKEQTARYLRLYSGILPCVYDMKNIPSSSSSSSSSGVDWVTSVDQRINYAISFGKKERIIRDGDNVIVVNGWREGPGHTNTIRIFGVEPLLISKI</sequence>
<dbReference type="OrthoDB" id="108365at2759"/>
<evidence type="ECO:0000256" key="14">
    <source>
        <dbReference type="ARBA" id="ARBA00058419"/>
    </source>
</evidence>
<protein>
    <recommendedName>
        <fullName evidence="15">Pyruvate kinase</fullName>
        <ecNumber evidence="15">2.7.1.40</ecNumber>
    </recommendedName>
</protein>
<feature type="domain" description="Pyruvate kinase C-terminal" evidence="17">
    <location>
        <begin position="407"/>
        <end position="535"/>
    </location>
</feature>
<dbReference type="EC" id="2.7.1.40" evidence="15"/>
<dbReference type="NCBIfam" id="TIGR01064">
    <property type="entry name" value="pyruv_kin"/>
    <property type="match status" value="1"/>
</dbReference>
<dbReference type="InterPro" id="IPR015793">
    <property type="entry name" value="Pyrv_Knase_brl"/>
</dbReference>
<evidence type="ECO:0000256" key="8">
    <source>
        <dbReference type="ARBA" id="ARBA00022777"/>
    </source>
</evidence>
<dbReference type="GO" id="GO:0016301">
    <property type="term" value="F:kinase activity"/>
    <property type="evidence" value="ECO:0007669"/>
    <property type="project" value="UniProtKB-KW"/>
</dbReference>
<dbReference type="InterPro" id="IPR040442">
    <property type="entry name" value="Pyrv_kinase-like_dom_sf"/>
</dbReference>
<comment type="cofactor">
    <cofactor evidence="1">
        <name>Mg(2+)</name>
        <dbReference type="ChEBI" id="CHEBI:18420"/>
    </cofactor>
</comment>
<dbReference type="InterPro" id="IPR011037">
    <property type="entry name" value="Pyrv_Knase-like_insert_dom_sf"/>
</dbReference>
<evidence type="ECO:0000256" key="13">
    <source>
        <dbReference type="ARBA" id="ARBA00048967"/>
    </source>
</evidence>
<comment type="caution">
    <text evidence="18">The sequence shown here is derived from an EMBL/GenBank/DDBJ whole genome shotgun (WGS) entry which is preliminary data.</text>
</comment>
<dbReference type="Gene3D" id="2.40.33.10">
    <property type="entry name" value="PK beta-barrel domain-like"/>
    <property type="match status" value="1"/>
</dbReference>
<dbReference type="NCBIfam" id="NF004491">
    <property type="entry name" value="PRK05826.1"/>
    <property type="match status" value="1"/>
</dbReference>
<dbReference type="Pfam" id="PF02887">
    <property type="entry name" value="PK_C"/>
    <property type="match status" value="1"/>
</dbReference>
<evidence type="ECO:0000313" key="18">
    <source>
        <dbReference type="EMBL" id="KRZ04871.1"/>
    </source>
</evidence>
<dbReference type="EMBL" id="JYDP01000152">
    <property type="protein sequence ID" value="KRZ04871.1"/>
    <property type="molecule type" value="Genomic_DNA"/>
</dbReference>
<evidence type="ECO:0000256" key="11">
    <source>
        <dbReference type="ARBA" id="ARBA00023152"/>
    </source>
</evidence>
<comment type="catalytic activity">
    <reaction evidence="13">
        <text>pyruvate + ATP = phosphoenolpyruvate + ADP + H(+)</text>
        <dbReference type="Rhea" id="RHEA:18157"/>
        <dbReference type="ChEBI" id="CHEBI:15361"/>
        <dbReference type="ChEBI" id="CHEBI:15378"/>
        <dbReference type="ChEBI" id="CHEBI:30616"/>
        <dbReference type="ChEBI" id="CHEBI:58702"/>
        <dbReference type="ChEBI" id="CHEBI:456216"/>
        <dbReference type="EC" id="2.7.1.40"/>
    </reaction>
    <physiologicalReaction direction="right-to-left" evidence="13">
        <dbReference type="Rhea" id="RHEA:18159"/>
    </physiologicalReaction>
</comment>
<keyword evidence="12 18" id="KW-0670">Pyruvate</keyword>
<dbReference type="Proteomes" id="UP000055024">
    <property type="component" value="Unassembled WGS sequence"/>
</dbReference>
<evidence type="ECO:0000256" key="7">
    <source>
        <dbReference type="ARBA" id="ARBA00022741"/>
    </source>
</evidence>